<dbReference type="PANTHER" id="PTHR38011:SF7">
    <property type="entry name" value="2,5-DIAMINO-6-RIBOSYLAMINO-4(3H)-PYRIMIDINONE 5'-PHOSPHATE REDUCTASE"/>
    <property type="match status" value="1"/>
</dbReference>
<dbReference type="EC" id="1.1.1.193" evidence="12"/>
<feature type="binding site" evidence="14">
    <location>
        <position position="218"/>
    </location>
    <ligand>
        <name>NADP(+)</name>
        <dbReference type="ChEBI" id="CHEBI:58349"/>
    </ligand>
</feature>
<comment type="similarity">
    <text evidence="4 12">In the N-terminal section; belongs to the cytidine and deoxycytidylate deaminase family.</text>
</comment>
<evidence type="ECO:0000256" key="5">
    <source>
        <dbReference type="ARBA" id="ARBA00007417"/>
    </source>
</evidence>
<feature type="domain" description="CMP/dCMP-type deaminase" evidence="16">
    <location>
        <begin position="14"/>
        <end position="137"/>
    </location>
</feature>
<feature type="binding site" evidence="14">
    <location>
        <position position="325"/>
    </location>
    <ligand>
        <name>substrate</name>
    </ligand>
</feature>
<dbReference type="NCBIfam" id="TIGR00227">
    <property type="entry name" value="ribD_Cterm"/>
    <property type="match status" value="1"/>
</dbReference>
<dbReference type="Pfam" id="PF00383">
    <property type="entry name" value="dCMP_cyt_deam_1"/>
    <property type="match status" value="1"/>
</dbReference>
<comment type="pathway">
    <text evidence="3 12">Cofactor biosynthesis; riboflavin biosynthesis; 5-amino-6-(D-ribitylamino)uracil from GTP: step 3/4.</text>
</comment>
<dbReference type="CDD" id="cd01284">
    <property type="entry name" value="Riboflavin_deaminase-reductase"/>
    <property type="match status" value="1"/>
</dbReference>
<dbReference type="GO" id="GO:0050661">
    <property type="term" value="F:NADP binding"/>
    <property type="evidence" value="ECO:0007669"/>
    <property type="project" value="InterPro"/>
</dbReference>
<evidence type="ECO:0000256" key="14">
    <source>
        <dbReference type="PIRSR" id="PIRSR006769-2"/>
    </source>
</evidence>
<dbReference type="InterPro" id="IPR004794">
    <property type="entry name" value="Eubact_RibD"/>
</dbReference>
<keyword evidence="10 12" id="KW-0560">Oxidoreductase</keyword>
<dbReference type="InterPro" id="IPR016193">
    <property type="entry name" value="Cytidine_deaminase-like"/>
</dbReference>
<sequence length="399" mass="42692">MPDYAPRMISINASPDERFTLRALELASKGIAMASPNPRVGAVVVNADGEVIGEGFHMYDGLKHAEVLALEQAGNAARGATLYLNLEPCSHEGRTGPCADAVIAAGIKRVVCSMPDPNPLVAGRGFAKLREAGVELLVGVFADYARKLNEGFSKRIRTGLPLVTLKAAMTLDGKIAPPPAEVTDIGFSQPGWITSEIARAHVQELRHAADSIMIGVGTVVSDNPLLTDRTGLPRRRPLLRVVLDSQLRLPLDSRLVKTAHHDVLVFCSFAEEKKRAALEERGIQVEQVPLAKNEPGGVAVAGGRPDLNAVVERLGARELNSLIVEGGAAVNWAALAAGIVDKVFLYYAPKILGGGNAVPFALGPGYARMDEAAYLRNLELHRFGEDFAVEGYLRDPYSD</sequence>
<feature type="binding site" evidence="14">
    <location>
        <position position="206"/>
    </location>
    <ligand>
        <name>substrate</name>
    </ligand>
</feature>
<dbReference type="SUPFAM" id="SSF53927">
    <property type="entry name" value="Cytidine deaminase-like"/>
    <property type="match status" value="1"/>
</dbReference>
<dbReference type="InterPro" id="IPR024072">
    <property type="entry name" value="DHFR-like_dom_sf"/>
</dbReference>
<evidence type="ECO:0000256" key="4">
    <source>
        <dbReference type="ARBA" id="ARBA00005259"/>
    </source>
</evidence>
<dbReference type="SUPFAM" id="SSF53597">
    <property type="entry name" value="Dihydrofolate reductase-like"/>
    <property type="match status" value="1"/>
</dbReference>
<feature type="binding site" evidence="14">
    <location>
        <position position="222"/>
    </location>
    <ligand>
        <name>NADP(+)</name>
        <dbReference type="ChEBI" id="CHEBI:58349"/>
    </ligand>
</feature>
<dbReference type="NCBIfam" id="TIGR00326">
    <property type="entry name" value="eubact_ribD"/>
    <property type="match status" value="1"/>
</dbReference>
<keyword evidence="12" id="KW-0378">Hydrolase</keyword>
<dbReference type="eggNOG" id="COG1985">
    <property type="taxonomic scope" value="Bacteria"/>
</dbReference>
<keyword evidence="7 12" id="KW-0479">Metal-binding</keyword>
<feature type="active site" description="Proton donor" evidence="13">
    <location>
        <position position="66"/>
    </location>
</feature>
<evidence type="ECO:0000256" key="7">
    <source>
        <dbReference type="ARBA" id="ARBA00022723"/>
    </source>
</evidence>
<dbReference type="AlphaFoldDB" id="Q1ILB2"/>
<accession>Q1ILB2</accession>
<dbReference type="PROSITE" id="PS51747">
    <property type="entry name" value="CYT_DCMP_DEAMINASES_2"/>
    <property type="match status" value="1"/>
</dbReference>
<dbReference type="EnsemblBacteria" id="ABF42338">
    <property type="protein sequence ID" value="ABF42338"/>
    <property type="gene ID" value="Acid345_3337"/>
</dbReference>
<comment type="function">
    <text evidence="1 12">Converts 2,5-diamino-6-(ribosylamino)-4(3h)-pyrimidinone 5'-phosphate into 5-amino-6-(ribosylamino)-2,4(1h,3h)-pyrimidinedione 5'-phosphate.</text>
</comment>
<dbReference type="InterPro" id="IPR050765">
    <property type="entry name" value="Riboflavin_Biosynth_HTPR"/>
</dbReference>
<feature type="binding site" evidence="14">
    <location>
        <position position="226"/>
    </location>
    <ligand>
        <name>substrate</name>
    </ligand>
</feature>
<comment type="similarity">
    <text evidence="5 12">In the C-terminal section; belongs to the HTP reductase family.</text>
</comment>
<feature type="binding site" evidence="15">
    <location>
        <position position="89"/>
    </location>
    <ligand>
        <name>Zn(2+)</name>
        <dbReference type="ChEBI" id="CHEBI:29105"/>
        <note>catalytic</note>
    </ligand>
</feature>
<dbReference type="PIRSF" id="PIRSF006769">
    <property type="entry name" value="RibD"/>
    <property type="match status" value="1"/>
</dbReference>
<feature type="binding site" evidence="14">
    <location>
        <position position="245"/>
    </location>
    <ligand>
        <name>NADP(+)</name>
        <dbReference type="ChEBI" id="CHEBI:58349"/>
    </ligand>
</feature>
<evidence type="ECO:0000256" key="3">
    <source>
        <dbReference type="ARBA" id="ARBA00004910"/>
    </source>
</evidence>
<evidence type="ECO:0000256" key="2">
    <source>
        <dbReference type="ARBA" id="ARBA00004882"/>
    </source>
</evidence>
<dbReference type="HOGENOM" id="CLU_036590_1_2_0"/>
<keyword evidence="8 12" id="KW-0862">Zinc</keyword>
<dbReference type="RefSeq" id="WP_011524137.1">
    <property type="nucleotide sequence ID" value="NC_008009.1"/>
</dbReference>
<feature type="binding site" evidence="15">
    <location>
        <position position="98"/>
    </location>
    <ligand>
        <name>Zn(2+)</name>
        <dbReference type="ChEBI" id="CHEBI:29105"/>
        <note>catalytic</note>
    </ligand>
</feature>
<evidence type="ECO:0000256" key="6">
    <source>
        <dbReference type="ARBA" id="ARBA00022619"/>
    </source>
</evidence>
<evidence type="ECO:0000256" key="9">
    <source>
        <dbReference type="ARBA" id="ARBA00022857"/>
    </source>
</evidence>
<dbReference type="eggNOG" id="COG0117">
    <property type="taxonomic scope" value="Bacteria"/>
</dbReference>
<dbReference type="InterPro" id="IPR002734">
    <property type="entry name" value="RibDG_C"/>
</dbReference>
<evidence type="ECO:0000256" key="13">
    <source>
        <dbReference type="PIRSR" id="PIRSR006769-1"/>
    </source>
</evidence>
<feature type="binding site" evidence="14">
    <location>
        <position position="188"/>
    </location>
    <ligand>
        <name>substrate</name>
    </ligand>
</feature>
<dbReference type="EMBL" id="CP000360">
    <property type="protein sequence ID" value="ABF42338.1"/>
    <property type="molecule type" value="Genomic_DNA"/>
</dbReference>
<comment type="pathway">
    <text evidence="2 12">Cofactor biosynthesis; riboflavin biosynthesis; 5-amino-6-(D-ribitylamino)uracil from GTP: step 2/4.</text>
</comment>
<keyword evidence="18" id="KW-1185">Reference proteome</keyword>
<proteinExistence type="inferred from homology"/>
<dbReference type="Gene3D" id="3.40.140.10">
    <property type="entry name" value="Cytidine Deaminase, domain 2"/>
    <property type="match status" value="1"/>
</dbReference>
<evidence type="ECO:0000259" key="16">
    <source>
        <dbReference type="PROSITE" id="PS51747"/>
    </source>
</evidence>
<feature type="binding site" evidence="14">
    <location>
        <begin position="327"/>
        <end position="333"/>
    </location>
    <ligand>
        <name>NADP(+)</name>
        <dbReference type="ChEBI" id="CHEBI:58349"/>
    </ligand>
</feature>
<dbReference type="InterPro" id="IPR016192">
    <property type="entry name" value="APOBEC/CMP_deaminase_Zn-bd"/>
</dbReference>
<keyword evidence="9 12" id="KW-0521">NADP</keyword>
<dbReference type="KEGG" id="aba:Acid345_3337"/>
<feature type="binding site" evidence="15">
    <location>
        <position position="64"/>
    </location>
    <ligand>
        <name>Zn(2+)</name>
        <dbReference type="ChEBI" id="CHEBI:29105"/>
        <note>catalytic</note>
    </ligand>
</feature>
<gene>
    <name evidence="17" type="ordered locus">Acid345_3337</name>
</gene>
<dbReference type="STRING" id="204669.Acid345_3337"/>
<organism evidence="17 18">
    <name type="scientific">Koribacter versatilis (strain Ellin345)</name>
    <dbReference type="NCBI Taxonomy" id="204669"/>
    <lineage>
        <taxon>Bacteria</taxon>
        <taxon>Pseudomonadati</taxon>
        <taxon>Acidobacteriota</taxon>
        <taxon>Terriglobia</taxon>
        <taxon>Terriglobales</taxon>
        <taxon>Candidatus Korobacteraceae</taxon>
        <taxon>Candidatus Korobacter</taxon>
    </lineage>
</organism>
<dbReference type="GO" id="GO:0008835">
    <property type="term" value="F:diaminohydroxyphosphoribosylaminopyrimidine deaminase activity"/>
    <property type="evidence" value="ECO:0007669"/>
    <property type="project" value="UniProtKB-EC"/>
</dbReference>
<evidence type="ECO:0000256" key="1">
    <source>
        <dbReference type="ARBA" id="ARBA00002151"/>
    </source>
</evidence>
<dbReference type="Proteomes" id="UP000002432">
    <property type="component" value="Chromosome"/>
</dbReference>
<comment type="catalytic activity">
    <reaction evidence="12">
        <text>5-amino-6-(5-phospho-D-ribitylamino)uracil + NADP(+) = 5-amino-6-(5-phospho-D-ribosylamino)uracil + NADPH + H(+)</text>
        <dbReference type="Rhea" id="RHEA:17845"/>
        <dbReference type="ChEBI" id="CHEBI:15378"/>
        <dbReference type="ChEBI" id="CHEBI:57783"/>
        <dbReference type="ChEBI" id="CHEBI:58349"/>
        <dbReference type="ChEBI" id="CHEBI:58421"/>
        <dbReference type="ChEBI" id="CHEBI:58453"/>
        <dbReference type="EC" id="1.1.1.193"/>
    </reaction>
</comment>
<reference evidence="17 18" key="1">
    <citation type="journal article" date="2009" name="Appl. Environ. Microbiol.">
        <title>Three genomes from the phylum Acidobacteria provide insight into the lifestyles of these microorganisms in soils.</title>
        <authorList>
            <person name="Ward N.L."/>
            <person name="Challacombe J.F."/>
            <person name="Janssen P.H."/>
            <person name="Henrissat B."/>
            <person name="Coutinho P.M."/>
            <person name="Wu M."/>
            <person name="Xie G."/>
            <person name="Haft D.H."/>
            <person name="Sait M."/>
            <person name="Badger J."/>
            <person name="Barabote R.D."/>
            <person name="Bradley B."/>
            <person name="Brettin T.S."/>
            <person name="Brinkac L.M."/>
            <person name="Bruce D."/>
            <person name="Creasy T."/>
            <person name="Daugherty S.C."/>
            <person name="Davidsen T.M."/>
            <person name="DeBoy R.T."/>
            <person name="Detter J.C."/>
            <person name="Dodson R.J."/>
            <person name="Durkin A.S."/>
            <person name="Ganapathy A."/>
            <person name="Gwinn-Giglio M."/>
            <person name="Han C.S."/>
            <person name="Khouri H."/>
            <person name="Kiss H."/>
            <person name="Kothari S.P."/>
            <person name="Madupu R."/>
            <person name="Nelson K.E."/>
            <person name="Nelson W.C."/>
            <person name="Paulsen I."/>
            <person name="Penn K."/>
            <person name="Ren Q."/>
            <person name="Rosovitz M.J."/>
            <person name="Selengut J.D."/>
            <person name="Shrivastava S."/>
            <person name="Sullivan S.A."/>
            <person name="Tapia R."/>
            <person name="Thompson L.S."/>
            <person name="Watkins K.L."/>
            <person name="Yang Q."/>
            <person name="Yu C."/>
            <person name="Zafar N."/>
            <person name="Zhou L."/>
            <person name="Kuske C.R."/>
        </authorList>
    </citation>
    <scope>NUCLEOTIDE SEQUENCE [LARGE SCALE GENOMIC DNA]</scope>
    <source>
        <strain evidence="17 18">Ellin345</strain>
    </source>
</reference>
<name>Q1ILB2_KORVE</name>
<evidence type="ECO:0000256" key="10">
    <source>
        <dbReference type="ARBA" id="ARBA00023002"/>
    </source>
</evidence>
<dbReference type="GO" id="GO:0009231">
    <property type="term" value="P:riboflavin biosynthetic process"/>
    <property type="evidence" value="ECO:0007669"/>
    <property type="project" value="UniProtKB-UniPathway"/>
</dbReference>
<comment type="catalytic activity">
    <reaction evidence="12">
        <text>2,5-diamino-6-hydroxy-4-(5-phosphoribosylamino)-pyrimidine + H2O + H(+) = 5-amino-6-(5-phospho-D-ribosylamino)uracil + NH4(+)</text>
        <dbReference type="Rhea" id="RHEA:21868"/>
        <dbReference type="ChEBI" id="CHEBI:15377"/>
        <dbReference type="ChEBI" id="CHEBI:15378"/>
        <dbReference type="ChEBI" id="CHEBI:28938"/>
        <dbReference type="ChEBI" id="CHEBI:58453"/>
        <dbReference type="ChEBI" id="CHEBI:58614"/>
        <dbReference type="EC" id="3.5.4.26"/>
    </reaction>
</comment>
<feature type="binding site" evidence="14">
    <location>
        <position position="168"/>
    </location>
    <ligand>
        <name>NADP(+)</name>
        <dbReference type="ChEBI" id="CHEBI:58349"/>
    </ligand>
</feature>
<feature type="binding site" evidence="14">
    <location>
        <position position="192"/>
    </location>
    <ligand>
        <name>NADP(+)</name>
        <dbReference type="ChEBI" id="CHEBI:58349"/>
    </ligand>
</feature>
<dbReference type="Gene3D" id="3.40.430.10">
    <property type="entry name" value="Dihydrofolate Reductase, subunit A"/>
    <property type="match status" value="1"/>
</dbReference>
<dbReference type="GO" id="GO:0008703">
    <property type="term" value="F:5-amino-6-(5-phosphoribosylamino)uracil reductase activity"/>
    <property type="evidence" value="ECO:0007669"/>
    <property type="project" value="UniProtKB-EC"/>
</dbReference>
<protein>
    <recommendedName>
        <fullName evidence="12">Riboflavin biosynthesis protein RibD</fullName>
    </recommendedName>
    <domain>
        <recommendedName>
            <fullName evidence="12">Diaminohydroxyphosphoribosylaminopyrimidine deaminase</fullName>
            <shortName evidence="12">DRAP deaminase</shortName>
            <ecNumber evidence="12">3.5.4.26</ecNumber>
        </recommendedName>
        <alternativeName>
            <fullName evidence="12">Riboflavin-specific deaminase</fullName>
        </alternativeName>
    </domain>
    <domain>
        <recommendedName>
            <fullName evidence="12">5-amino-6-(5-phosphoribosylamino)uracil reductase</fullName>
            <ecNumber evidence="12">1.1.1.193</ecNumber>
        </recommendedName>
        <alternativeName>
            <fullName evidence="12">HTP reductase</fullName>
        </alternativeName>
    </domain>
</protein>
<dbReference type="InterPro" id="IPR011549">
    <property type="entry name" value="RibD_C"/>
</dbReference>
<evidence type="ECO:0000256" key="12">
    <source>
        <dbReference type="PIRNR" id="PIRNR006769"/>
    </source>
</evidence>
<dbReference type="UniPathway" id="UPA00275">
    <property type="reaction ID" value="UER00401"/>
</dbReference>
<feature type="binding site" evidence="14">
    <location>
        <position position="229"/>
    </location>
    <ligand>
        <name>substrate</name>
    </ligand>
</feature>
<evidence type="ECO:0000256" key="8">
    <source>
        <dbReference type="ARBA" id="ARBA00022833"/>
    </source>
</evidence>
<evidence type="ECO:0000256" key="11">
    <source>
        <dbReference type="ARBA" id="ARBA00023268"/>
    </source>
</evidence>
<evidence type="ECO:0000313" key="17">
    <source>
        <dbReference type="EMBL" id="ABF42338.1"/>
    </source>
</evidence>
<dbReference type="PROSITE" id="PS00903">
    <property type="entry name" value="CYT_DCMP_DEAMINASES_1"/>
    <property type="match status" value="1"/>
</dbReference>
<evidence type="ECO:0000313" key="18">
    <source>
        <dbReference type="Proteomes" id="UP000002432"/>
    </source>
</evidence>
<evidence type="ECO:0000256" key="15">
    <source>
        <dbReference type="PIRSR" id="PIRSR006769-3"/>
    </source>
</evidence>
<dbReference type="GO" id="GO:0008270">
    <property type="term" value="F:zinc ion binding"/>
    <property type="evidence" value="ECO:0007669"/>
    <property type="project" value="InterPro"/>
</dbReference>
<dbReference type="Pfam" id="PF01872">
    <property type="entry name" value="RibD_C"/>
    <property type="match status" value="1"/>
</dbReference>
<dbReference type="EC" id="3.5.4.26" evidence="12"/>
<keyword evidence="11" id="KW-0511">Multifunctional enzyme</keyword>
<dbReference type="PANTHER" id="PTHR38011">
    <property type="entry name" value="DIHYDROFOLATE REDUCTASE FAMILY PROTEIN (AFU_ORTHOLOGUE AFUA_8G06820)"/>
    <property type="match status" value="1"/>
</dbReference>
<dbReference type="InterPro" id="IPR002125">
    <property type="entry name" value="CMP_dCMP_dom"/>
</dbReference>
<keyword evidence="6 12" id="KW-0686">Riboflavin biosynthesis</keyword>
<comment type="cofactor">
    <cofactor evidence="12 15">
        <name>Zn(2+)</name>
        <dbReference type="ChEBI" id="CHEBI:29105"/>
    </cofactor>
    <text evidence="12 15">Binds 1 zinc ion.</text>
</comment>